<feature type="non-terminal residue" evidence="1">
    <location>
        <position position="1"/>
    </location>
</feature>
<keyword evidence="2" id="KW-1185">Reference proteome</keyword>
<evidence type="ECO:0000313" key="1">
    <source>
        <dbReference type="EMBL" id="CAG8524513.1"/>
    </source>
</evidence>
<evidence type="ECO:0000313" key="2">
    <source>
        <dbReference type="Proteomes" id="UP000789901"/>
    </source>
</evidence>
<reference evidence="1 2" key="1">
    <citation type="submission" date="2021-06" db="EMBL/GenBank/DDBJ databases">
        <authorList>
            <person name="Kallberg Y."/>
            <person name="Tangrot J."/>
            <person name="Rosling A."/>
        </authorList>
    </citation>
    <scope>NUCLEOTIDE SEQUENCE [LARGE SCALE GENOMIC DNA]</scope>
    <source>
        <strain evidence="1 2">120-4 pot B 10/14</strain>
    </source>
</reference>
<proteinExistence type="predicted"/>
<protein>
    <submittedName>
        <fullName evidence="1">22018_t:CDS:1</fullName>
    </submittedName>
</protein>
<dbReference type="Proteomes" id="UP000789901">
    <property type="component" value="Unassembled WGS sequence"/>
</dbReference>
<name>A0ABM8W4R1_GIGMA</name>
<organism evidence="1 2">
    <name type="scientific">Gigaspora margarita</name>
    <dbReference type="NCBI Taxonomy" id="4874"/>
    <lineage>
        <taxon>Eukaryota</taxon>
        <taxon>Fungi</taxon>
        <taxon>Fungi incertae sedis</taxon>
        <taxon>Mucoromycota</taxon>
        <taxon>Glomeromycotina</taxon>
        <taxon>Glomeromycetes</taxon>
        <taxon>Diversisporales</taxon>
        <taxon>Gigasporaceae</taxon>
        <taxon>Gigaspora</taxon>
    </lineage>
</organism>
<accession>A0ABM8W4R1</accession>
<sequence length="132" mass="15525">KLQTPVLPKSNYFKACLKNWQKPCIVPCSAEFKAMDEDQQIFLRILSKLINIHQYLYLCTGKVKSTRQIDWRLPLILVINVTRISIIAKEIYLENKDIPEEINFPLEDKNHTLCKELQILKAISARKYDKIH</sequence>
<comment type="caution">
    <text evidence="1">The sequence shown here is derived from an EMBL/GenBank/DDBJ whole genome shotgun (WGS) entry which is preliminary data.</text>
</comment>
<gene>
    <name evidence="1" type="ORF">GMARGA_LOCUS3321</name>
</gene>
<dbReference type="EMBL" id="CAJVQB010001184">
    <property type="protein sequence ID" value="CAG8524513.1"/>
    <property type="molecule type" value="Genomic_DNA"/>
</dbReference>